<evidence type="ECO:0000313" key="2">
    <source>
        <dbReference type="Proteomes" id="UP000231264"/>
    </source>
</evidence>
<dbReference type="Proteomes" id="UP000231264">
    <property type="component" value="Segment"/>
</dbReference>
<keyword evidence="2" id="KW-1185">Reference proteome</keyword>
<evidence type="ECO:0000313" key="1">
    <source>
        <dbReference type="EMBL" id="ATN88657.1"/>
    </source>
</evidence>
<name>A0A2D1GA99_9CAUD</name>
<dbReference type="EMBL" id="MF919502">
    <property type="protein sequence ID" value="ATN88657.1"/>
    <property type="molecule type" value="Genomic_DNA"/>
</dbReference>
<organism evidence="1 2">
    <name type="scientific">Mycobacterium phage Demsculpinboyz</name>
    <dbReference type="NCBI Taxonomy" id="2041528"/>
    <lineage>
        <taxon>Viruses</taxon>
        <taxon>Duplodnaviria</taxon>
        <taxon>Heunggongvirae</taxon>
        <taxon>Uroviricota</taxon>
        <taxon>Caudoviricetes</taxon>
        <taxon>Gracegardnervirinae</taxon>
        <taxon>Avanivirus</taxon>
        <taxon>Avanivirus demsculpinboyz</taxon>
    </lineage>
</organism>
<gene>
    <name evidence="1" type="ORF">SEA_DEMSCULPINBOYZ_62</name>
</gene>
<sequence>MSDPAIEAVERSLPYEYEADEVMTDVAVRVAREVLKPIRELHRPRWSNCINACCSGEDCRLRDRVCEHCEVDWPCDTAKLIYTSEELR</sequence>
<protein>
    <submittedName>
        <fullName evidence="1">Uncharacterized protein</fullName>
    </submittedName>
</protein>
<proteinExistence type="predicted"/>
<accession>A0A2D1GA99</accession>
<reference evidence="2" key="1">
    <citation type="submission" date="2017-09" db="EMBL/GenBank/DDBJ databases">
        <authorList>
            <person name="Ehlers B."/>
            <person name="Leendertz F.H."/>
        </authorList>
    </citation>
    <scope>NUCLEOTIDE SEQUENCE [LARGE SCALE GENOMIC DNA]</scope>
</reference>